<evidence type="ECO:0000313" key="1">
    <source>
        <dbReference type="EMBL" id="RMZ71522.1"/>
    </source>
</evidence>
<keyword evidence="2" id="KW-1185">Reference proteome</keyword>
<sequence length="531" mass="59719">MSQPALPDDILHLLCEELASQEQFDTLFNCACASRALAVPALTHMYKSHHLAPVRGGGEDLYGLPAATKLLTIQKWSILWRSIVASSLDATLFPYCRYIRLLDFRDLGYLLDDDQFRAKVSKQFFSGPLKQFEKTETGTNIKGRKYTRIKTADIIDAIGEVQPGALVRWTPRLPRLQSLELWDGKPLEDELVHSSIYDHCPQFKSLMIYTWISVNNDHKFAKFLSSMRVNTLQTLQTISDVKAGAETFEALNHHGASLEDLRLCVSNDSIPHLSLLKGCIALKTLRIEDIHGTIDLEATANNVFLETISWLQNCTNLQRLSFHKLQSGAAIITPVLLQDKIKLCSLEIDSYTLKDHRTFHQALVHQRSSLNVLFLSGDTEGMFRDDLDILVDSLKQLRQLCDLHLILPEVLRDEHLITIITDLTLLEDLYVSGLELNDVVLPHLASLPYLRNVTISGISKFTLEGLLDFIARLGAGNQGIRLSIDMADTDSLLPEEELSLVREALTEKVGGTLEYMALRDPNVPEFESDSD</sequence>
<dbReference type="SUPFAM" id="SSF52047">
    <property type="entry name" value="RNI-like"/>
    <property type="match status" value="1"/>
</dbReference>
<dbReference type="AlphaFoldDB" id="A0A3M7MAM4"/>
<proteinExistence type="predicted"/>
<reference evidence="1 2" key="1">
    <citation type="journal article" date="2014" name="PLoS ONE">
        <title>De novo Genome Assembly of the Fungal Plant Pathogen Pyrenophora semeniperda.</title>
        <authorList>
            <person name="Soliai M.M."/>
            <person name="Meyer S.E."/>
            <person name="Udall J.A."/>
            <person name="Elzinga D.E."/>
            <person name="Hermansen R.A."/>
            <person name="Bodily P.M."/>
            <person name="Hart A.A."/>
            <person name="Coleman C.E."/>
        </authorList>
    </citation>
    <scope>NUCLEOTIDE SEQUENCE [LARGE SCALE GENOMIC DNA]</scope>
    <source>
        <strain evidence="1 2">CCB06</strain>
        <tissue evidence="1">Mycelium</tissue>
    </source>
</reference>
<evidence type="ECO:0008006" key="3">
    <source>
        <dbReference type="Google" id="ProtNLM"/>
    </source>
</evidence>
<evidence type="ECO:0000313" key="2">
    <source>
        <dbReference type="Proteomes" id="UP000265663"/>
    </source>
</evidence>
<dbReference type="EMBL" id="KE747827">
    <property type="protein sequence ID" value="RMZ71522.1"/>
    <property type="molecule type" value="Genomic_DNA"/>
</dbReference>
<dbReference type="Gene3D" id="3.80.10.10">
    <property type="entry name" value="Ribonuclease Inhibitor"/>
    <property type="match status" value="1"/>
</dbReference>
<accession>A0A3M7MAM4</accession>
<organism evidence="1 2">
    <name type="scientific">Pyrenophora seminiperda CCB06</name>
    <dbReference type="NCBI Taxonomy" id="1302712"/>
    <lineage>
        <taxon>Eukaryota</taxon>
        <taxon>Fungi</taxon>
        <taxon>Dikarya</taxon>
        <taxon>Ascomycota</taxon>
        <taxon>Pezizomycotina</taxon>
        <taxon>Dothideomycetes</taxon>
        <taxon>Pleosporomycetidae</taxon>
        <taxon>Pleosporales</taxon>
        <taxon>Pleosporineae</taxon>
        <taxon>Pleosporaceae</taxon>
        <taxon>Pyrenophora</taxon>
    </lineage>
</organism>
<dbReference type="OrthoDB" id="10028886at2759"/>
<name>A0A3M7MAM4_9PLEO</name>
<protein>
    <recommendedName>
        <fullName evidence="3">F-box domain-containing protein</fullName>
    </recommendedName>
</protein>
<dbReference type="Proteomes" id="UP000265663">
    <property type="component" value="Unassembled WGS sequence"/>
</dbReference>
<gene>
    <name evidence="1" type="ORF">GMOD_00006645</name>
</gene>
<dbReference type="InterPro" id="IPR032675">
    <property type="entry name" value="LRR_dom_sf"/>
</dbReference>